<organism evidence="3 4">
    <name type="scientific">Pyricularia grisea</name>
    <name type="common">Crabgrass-specific blast fungus</name>
    <name type="synonym">Magnaporthe grisea</name>
    <dbReference type="NCBI Taxonomy" id="148305"/>
    <lineage>
        <taxon>Eukaryota</taxon>
        <taxon>Fungi</taxon>
        <taxon>Dikarya</taxon>
        <taxon>Ascomycota</taxon>
        <taxon>Pezizomycotina</taxon>
        <taxon>Sordariomycetes</taxon>
        <taxon>Sordariomycetidae</taxon>
        <taxon>Magnaporthales</taxon>
        <taxon>Pyriculariaceae</taxon>
        <taxon>Pyricularia</taxon>
    </lineage>
</organism>
<feature type="chain" id="PRO_5027774185" description="Cyanovirin-N domain-containing protein" evidence="1">
    <location>
        <begin position="21"/>
        <end position="313"/>
    </location>
</feature>
<reference evidence="4" key="3">
    <citation type="submission" date="2025-08" db="UniProtKB">
        <authorList>
            <consortium name="RefSeq"/>
        </authorList>
    </citation>
    <scope>IDENTIFICATION</scope>
    <source>
        <strain evidence="4">NI907</strain>
    </source>
</reference>
<feature type="domain" description="Cyanovirin-N" evidence="2">
    <location>
        <begin position="204"/>
        <end position="308"/>
    </location>
</feature>
<dbReference type="InterPro" id="IPR036673">
    <property type="entry name" value="Cyanovirin-N_sf"/>
</dbReference>
<proteinExistence type="predicted"/>
<evidence type="ECO:0000256" key="1">
    <source>
        <dbReference type="SAM" id="SignalP"/>
    </source>
</evidence>
<name>A0A6P8AYM9_PYRGI</name>
<dbReference type="AlphaFoldDB" id="A0A6P8AYM9"/>
<dbReference type="RefSeq" id="XP_030979977.1">
    <property type="nucleotide sequence ID" value="XM_031130787.1"/>
</dbReference>
<reference evidence="3 4" key="1">
    <citation type="journal article" date="2019" name="Mol. Biol. Evol.">
        <title>Blast fungal genomes show frequent chromosomal changes, gene gains and losses, and effector gene turnover.</title>
        <authorList>
            <person name="Gomez Luciano L.B."/>
            <person name="Jason Tsai I."/>
            <person name="Chuma I."/>
            <person name="Tosa Y."/>
            <person name="Chen Y.H."/>
            <person name="Li J.Y."/>
            <person name="Li M.Y."/>
            <person name="Jade Lu M.Y."/>
            <person name="Nakayashiki H."/>
            <person name="Li W.H."/>
        </authorList>
    </citation>
    <scope>NUCLEOTIDE SEQUENCE [LARGE SCALE GENOMIC DNA]</scope>
    <source>
        <strain evidence="3 4">NI907</strain>
    </source>
</reference>
<dbReference type="SMART" id="SM01111">
    <property type="entry name" value="CVNH"/>
    <property type="match status" value="1"/>
</dbReference>
<dbReference type="SUPFAM" id="SSF51322">
    <property type="entry name" value="Cyanovirin-N"/>
    <property type="match status" value="1"/>
</dbReference>
<reference evidence="4" key="2">
    <citation type="submission" date="2019-10" db="EMBL/GenBank/DDBJ databases">
        <authorList>
            <consortium name="NCBI Genome Project"/>
        </authorList>
    </citation>
    <scope>NUCLEOTIDE SEQUENCE</scope>
    <source>
        <strain evidence="4">NI907</strain>
    </source>
</reference>
<dbReference type="Gene3D" id="2.30.60.10">
    <property type="entry name" value="Cyanovirin-N"/>
    <property type="match status" value="1"/>
</dbReference>
<sequence>MRYIHYFAASLAISILPAFAMPTASATTASLSRTAGITRIATSRPGLSPQDPNFPIPMPDFNVPDEPIKPKDPTPTQALPIETDSVTVIPVPDFNTYYNHIDPIFPIPTHMPDDDSATEDQEYVNSRQLRQLVPGQIPSPEEELLNEGEYSPHLTPGIVIMDGKPTPVPPQDPETPEDPETTASAMLPATNLTSRADIESTFKGYIDRCDVCLMRGEDKLWCVCRSTKGQPDTIINKVECEANLSKRLGNSDGKLVWSSLGYRDSCRTFALRKGRYFYAECPNKEGVWKDTMIDLNEHIGIYDDGHEMSLQLA</sequence>
<evidence type="ECO:0000313" key="3">
    <source>
        <dbReference type="Proteomes" id="UP000515153"/>
    </source>
</evidence>
<keyword evidence="1" id="KW-0732">Signal</keyword>
<dbReference type="KEGG" id="pgri:PgNI_10813"/>
<gene>
    <name evidence="4" type="ORF">PgNI_10813</name>
</gene>
<accession>A0A6P8AYM9</accession>
<keyword evidence="3" id="KW-1185">Reference proteome</keyword>
<evidence type="ECO:0000313" key="4">
    <source>
        <dbReference type="RefSeq" id="XP_030979977.1"/>
    </source>
</evidence>
<dbReference type="GeneID" id="41965692"/>
<protein>
    <recommendedName>
        <fullName evidence="2">Cyanovirin-N domain-containing protein</fullName>
    </recommendedName>
</protein>
<dbReference type="InterPro" id="IPR011058">
    <property type="entry name" value="Cyanovirin-N"/>
</dbReference>
<dbReference type="Pfam" id="PF08881">
    <property type="entry name" value="CVNH"/>
    <property type="match status" value="1"/>
</dbReference>
<dbReference type="Proteomes" id="UP000515153">
    <property type="component" value="Chromosome VII"/>
</dbReference>
<evidence type="ECO:0000259" key="2">
    <source>
        <dbReference type="SMART" id="SM01111"/>
    </source>
</evidence>
<feature type="signal peptide" evidence="1">
    <location>
        <begin position="1"/>
        <end position="20"/>
    </location>
</feature>